<dbReference type="PANTHER" id="PTHR24027:SF422">
    <property type="entry name" value="CADHERIN DOMAIN-CONTAINING PROTEIN"/>
    <property type="match status" value="1"/>
</dbReference>
<dbReference type="FunFam" id="2.10.25.10:FF:000909">
    <property type="entry name" value="Notch receptor 2"/>
    <property type="match status" value="1"/>
</dbReference>
<keyword evidence="2 12" id="KW-0812">Transmembrane</keyword>
<evidence type="ECO:0000256" key="7">
    <source>
        <dbReference type="ARBA" id="ARBA00023136"/>
    </source>
</evidence>
<feature type="domain" description="Laminin G" evidence="13">
    <location>
        <begin position="502"/>
        <end position="703"/>
    </location>
</feature>
<dbReference type="AlphaFoldDB" id="A0A4U5M0C7"/>
<dbReference type="GO" id="GO:0016477">
    <property type="term" value="P:cell migration"/>
    <property type="evidence" value="ECO:0007669"/>
    <property type="project" value="TreeGrafter"/>
</dbReference>
<dbReference type="Pfam" id="PF00028">
    <property type="entry name" value="Cadherin"/>
    <property type="match status" value="1"/>
</dbReference>
<evidence type="ECO:0000256" key="5">
    <source>
        <dbReference type="ARBA" id="ARBA00022837"/>
    </source>
</evidence>
<reference evidence="16 17" key="1">
    <citation type="journal article" date="2015" name="Genome Biol.">
        <title>Comparative genomics of Steinernema reveals deeply conserved gene regulatory networks.</title>
        <authorList>
            <person name="Dillman A.R."/>
            <person name="Macchietto M."/>
            <person name="Porter C.F."/>
            <person name="Rogers A."/>
            <person name="Williams B."/>
            <person name="Antoshechkin I."/>
            <person name="Lee M.M."/>
            <person name="Goodwin Z."/>
            <person name="Lu X."/>
            <person name="Lewis E.E."/>
            <person name="Goodrich-Blair H."/>
            <person name="Stock S.P."/>
            <person name="Adams B.J."/>
            <person name="Sternberg P.W."/>
            <person name="Mortazavi A."/>
        </authorList>
    </citation>
    <scope>NUCLEOTIDE SEQUENCE [LARGE SCALE GENOMIC DNA]</scope>
    <source>
        <strain evidence="16 17">ALL</strain>
    </source>
</reference>
<dbReference type="GO" id="GO:0000902">
    <property type="term" value="P:cell morphogenesis"/>
    <property type="evidence" value="ECO:0007669"/>
    <property type="project" value="TreeGrafter"/>
</dbReference>
<feature type="region of interest" description="Disordered" evidence="11">
    <location>
        <begin position="1131"/>
        <end position="1175"/>
    </location>
</feature>
<keyword evidence="4" id="KW-0677">Repeat</keyword>
<feature type="domain" description="EGF-like" evidence="14">
    <location>
        <begin position="464"/>
        <end position="501"/>
    </location>
</feature>
<dbReference type="InterPro" id="IPR027397">
    <property type="entry name" value="Catenin-bd_sf"/>
</dbReference>
<evidence type="ECO:0000256" key="10">
    <source>
        <dbReference type="PROSITE-ProRule" id="PRU00076"/>
    </source>
</evidence>
<feature type="domain" description="Cadherin" evidence="15">
    <location>
        <begin position="92"/>
        <end position="207"/>
    </location>
</feature>
<evidence type="ECO:0000259" key="15">
    <source>
        <dbReference type="PROSITE" id="PS50268"/>
    </source>
</evidence>
<reference evidence="16 17" key="2">
    <citation type="journal article" date="2019" name="G3 (Bethesda)">
        <title>Hybrid Assembly of the Genome of the Entomopathogenic Nematode Steinernema carpocapsae Identifies the X-Chromosome.</title>
        <authorList>
            <person name="Serra L."/>
            <person name="Macchietto M."/>
            <person name="Macias-Munoz A."/>
            <person name="McGill C.J."/>
            <person name="Rodriguez I.M."/>
            <person name="Rodriguez B."/>
            <person name="Murad R."/>
            <person name="Mortazavi A."/>
        </authorList>
    </citation>
    <scope>NUCLEOTIDE SEQUENCE [LARGE SCALE GENOMIC DNA]</scope>
    <source>
        <strain evidence="16 17">ALL</strain>
    </source>
</reference>
<evidence type="ECO:0008006" key="18">
    <source>
        <dbReference type="Google" id="ProtNLM"/>
    </source>
</evidence>
<dbReference type="GO" id="GO:0016339">
    <property type="term" value="P:calcium-dependent cell-cell adhesion via plasma membrane cell adhesion molecules"/>
    <property type="evidence" value="ECO:0007669"/>
    <property type="project" value="TreeGrafter"/>
</dbReference>
<dbReference type="PROSITE" id="PS50026">
    <property type="entry name" value="EGF_3"/>
    <property type="match status" value="2"/>
</dbReference>
<keyword evidence="5 9" id="KW-0106">Calcium</keyword>
<feature type="compositionally biased region" description="Polar residues" evidence="11">
    <location>
        <begin position="1133"/>
        <end position="1152"/>
    </location>
</feature>
<protein>
    <recommendedName>
        <fullName evidence="18">Cadherin domain-containing protein</fullName>
    </recommendedName>
</protein>
<organism evidence="16 17">
    <name type="scientific">Steinernema carpocapsae</name>
    <name type="common">Entomopathogenic nematode</name>
    <dbReference type="NCBI Taxonomy" id="34508"/>
    <lineage>
        <taxon>Eukaryota</taxon>
        <taxon>Metazoa</taxon>
        <taxon>Ecdysozoa</taxon>
        <taxon>Nematoda</taxon>
        <taxon>Chromadorea</taxon>
        <taxon>Rhabditida</taxon>
        <taxon>Tylenchina</taxon>
        <taxon>Panagrolaimomorpha</taxon>
        <taxon>Strongyloidoidea</taxon>
        <taxon>Steinernematidae</taxon>
        <taxon>Steinernema</taxon>
    </lineage>
</organism>
<dbReference type="CDD" id="cd11304">
    <property type="entry name" value="Cadherin_repeat"/>
    <property type="match status" value="1"/>
</dbReference>
<dbReference type="Gene3D" id="4.10.900.10">
    <property type="entry name" value="TCF3-CBD (Catenin binding domain)"/>
    <property type="match status" value="1"/>
</dbReference>
<dbReference type="InterPro" id="IPR000742">
    <property type="entry name" value="EGF"/>
</dbReference>
<dbReference type="InterPro" id="IPR020894">
    <property type="entry name" value="Cadherin_CS"/>
</dbReference>
<dbReference type="CDD" id="cd00054">
    <property type="entry name" value="EGF_CA"/>
    <property type="match status" value="1"/>
</dbReference>
<feature type="transmembrane region" description="Helical" evidence="12">
    <location>
        <begin position="1015"/>
        <end position="1037"/>
    </location>
</feature>
<keyword evidence="10" id="KW-0245">EGF-like domain</keyword>
<gene>
    <name evidence="16" type="ORF">L596_026062</name>
</gene>
<dbReference type="PRINTS" id="PR00205">
    <property type="entry name" value="CADHERIN"/>
</dbReference>
<dbReference type="OrthoDB" id="6252479at2759"/>
<dbReference type="GO" id="GO:0045296">
    <property type="term" value="F:cadherin binding"/>
    <property type="evidence" value="ECO:0007669"/>
    <property type="project" value="TreeGrafter"/>
</dbReference>
<dbReference type="GO" id="GO:0007156">
    <property type="term" value="P:homophilic cell adhesion via plasma membrane adhesion molecules"/>
    <property type="evidence" value="ECO:0007669"/>
    <property type="project" value="InterPro"/>
</dbReference>
<dbReference type="GO" id="GO:0005509">
    <property type="term" value="F:calcium ion binding"/>
    <property type="evidence" value="ECO:0007669"/>
    <property type="project" value="UniProtKB-UniRule"/>
</dbReference>
<dbReference type="GO" id="GO:0016342">
    <property type="term" value="C:catenin complex"/>
    <property type="evidence" value="ECO:0007669"/>
    <property type="project" value="TreeGrafter"/>
</dbReference>
<evidence type="ECO:0000313" key="17">
    <source>
        <dbReference type="Proteomes" id="UP000298663"/>
    </source>
</evidence>
<evidence type="ECO:0000313" key="16">
    <source>
        <dbReference type="EMBL" id="TKR62052.1"/>
    </source>
</evidence>
<dbReference type="InterPro" id="IPR056448">
    <property type="entry name" value="EGF_Hmr-1"/>
</dbReference>
<dbReference type="Proteomes" id="UP000298663">
    <property type="component" value="Unassembled WGS sequence"/>
</dbReference>
<comment type="caution">
    <text evidence="16">The sequence shown here is derived from an EMBL/GenBank/DDBJ whole genome shotgun (WGS) entry which is preliminary data.</text>
</comment>
<dbReference type="PROSITE" id="PS50025">
    <property type="entry name" value="LAM_G_DOMAIN"/>
    <property type="match status" value="1"/>
</dbReference>
<dbReference type="SMART" id="SM00181">
    <property type="entry name" value="EGF"/>
    <property type="match status" value="3"/>
</dbReference>
<dbReference type="GO" id="GO:0005912">
    <property type="term" value="C:adherens junction"/>
    <property type="evidence" value="ECO:0007669"/>
    <property type="project" value="TreeGrafter"/>
</dbReference>
<dbReference type="PROSITE" id="PS00022">
    <property type="entry name" value="EGF_1"/>
    <property type="match status" value="1"/>
</dbReference>
<dbReference type="Gene3D" id="2.60.120.200">
    <property type="match status" value="2"/>
</dbReference>
<evidence type="ECO:0000256" key="11">
    <source>
        <dbReference type="SAM" id="MobiDB-lite"/>
    </source>
</evidence>
<keyword evidence="17" id="KW-1185">Reference proteome</keyword>
<keyword evidence="6 12" id="KW-1133">Transmembrane helix</keyword>
<dbReference type="PROSITE" id="PS01186">
    <property type="entry name" value="EGF_2"/>
    <property type="match status" value="1"/>
</dbReference>
<dbReference type="InterPro" id="IPR000152">
    <property type="entry name" value="EGF-type_Asp/Asn_hydroxyl_site"/>
</dbReference>
<sequence length="1175" mass="128299">MTHGERFMSLSRLTEANGDPKQIKFRIDRTTDPKRQFSIDANGNLYTAQPLDREEFPSYKLGIEAYDTNGNIGRLGVEITVTDVNDNAPVPYTVPFPCVFMENTDPNNQPTCEIRAYDRDERQNGPPFDMRVGAGFKYGNFLSVTFDSAGDNGNGSMTVKALQRFDREAEFPGKSISIPIVITDNGGLSSERDVFVVIGDENDNPMQDGRMQIMVNSYMGKLEKTMIGRVYVDDKDDWDLGDKVFVWEESLPGFTLAPNGEITMAAGMATGVYELVAKVTDKKRNEEARGWVKVVVSSLSDNAFQNQGSFRILKGPGGYTSAADFLKTDANGDSPMTKFKEAMAGFLGGTTAINVFSIKEDQADLQTSKTDTVDVRFSAHAGKERNSVLLNGLVAQHKADIEKILGAPIVSVGIDMCKFTLCDNGCQTENTADYAGVVVSANRTVVVGVNAYSKDKCVCPVFDPPPQCEAGVCYNDGVCHNTHPGFFCECRNNQLKGFRCQGTTRSFDGQGYAWFKPMPACTSLNITFQFMTKEPNAMLLFNGPMGRNSSGQNVDYGDFVSIQLIAGVLVADLNFNGRTPTRLDIPKSPKLNDGKWHSVYLTQTGRSLDLVIDNCVDQKEDQSGTADDSMCRRRDRTLDDDERLNIVAPLQIGGLAPLSGQAEYPGNVMIGNGLKGCMRNLYVNHDQYDLATPAIAVKSKEGCGYWGTACDSNSLDSLNYCVHGDCFADADAKIPKCVCDPGFGGDRCDRPIEWIEFGAGGSITYDVSVALMKQASEVGILLIPGKANAGSGQLGFGSVTNGGSVAPYVSTFIEQYAPKAEVNYDNGIRSHIGLNQLRLHDNTSYWYQFNRNPARLTLGVDGVYQTTEILTPYHGQGLNVPINEIRLGSSGNNGFSHDFRGCVGTFRWDHNNLKLTKEQNRDVRAGQRHLRAAATPEPEIISIKDSIGVQEGCSIRTTCAKLGSSFCAGGFICEDFWKGPFCTCPEGAKTILEEKGTLVGCGEMLAVSTMGVTTATIGVVLASLLALLLLILILIIVSMRSTKQIAQDIRPEDLKNENLKHYSMEGGGESGNNRHNISGLRKPVMPMESGDLGPAKIFPASRPVDDRLNSRINDLETDPNTGPYDELRMYNTEGDNVSRLTLDSLESASDETPNGAVDQDSERWGPRFNDYGNRE</sequence>
<dbReference type="Pfam" id="PF22417">
    <property type="entry name" value="Hmr1_E-cad-like"/>
    <property type="match status" value="1"/>
</dbReference>
<evidence type="ECO:0000256" key="8">
    <source>
        <dbReference type="ARBA" id="ARBA00023157"/>
    </source>
</evidence>
<evidence type="ECO:0000256" key="1">
    <source>
        <dbReference type="ARBA" id="ARBA00004167"/>
    </source>
</evidence>
<evidence type="ECO:0000256" key="2">
    <source>
        <dbReference type="ARBA" id="ARBA00022692"/>
    </source>
</evidence>
<dbReference type="InterPro" id="IPR015919">
    <property type="entry name" value="Cadherin-like_sf"/>
</dbReference>
<dbReference type="PROSITE" id="PS50268">
    <property type="entry name" value="CADHERIN_2"/>
    <property type="match status" value="2"/>
</dbReference>
<feature type="domain" description="EGF-like" evidence="14">
    <location>
        <begin position="717"/>
        <end position="749"/>
    </location>
</feature>
<dbReference type="GO" id="GO:0008013">
    <property type="term" value="F:beta-catenin binding"/>
    <property type="evidence" value="ECO:0007669"/>
    <property type="project" value="TreeGrafter"/>
</dbReference>
<comment type="subcellular location">
    <subcellularLocation>
        <location evidence="1">Membrane</location>
        <topology evidence="1">Single-pass membrane protein</topology>
    </subcellularLocation>
</comment>
<dbReference type="Pfam" id="PF24613">
    <property type="entry name" value="EGF_Hmr-1"/>
    <property type="match status" value="1"/>
</dbReference>
<dbReference type="PROSITE" id="PS00232">
    <property type="entry name" value="CADHERIN_1"/>
    <property type="match status" value="1"/>
</dbReference>
<dbReference type="GO" id="GO:0044331">
    <property type="term" value="P:cell-cell adhesion mediated by cadherin"/>
    <property type="evidence" value="ECO:0007669"/>
    <property type="project" value="TreeGrafter"/>
</dbReference>
<dbReference type="EMBL" id="AZBU02000010">
    <property type="protein sequence ID" value="TKR62052.1"/>
    <property type="molecule type" value="Genomic_DNA"/>
</dbReference>
<dbReference type="InterPro" id="IPR001791">
    <property type="entry name" value="Laminin_G"/>
</dbReference>
<dbReference type="Pfam" id="PF02210">
    <property type="entry name" value="Laminin_G_2"/>
    <property type="match status" value="1"/>
</dbReference>
<dbReference type="Gene3D" id="2.60.40.60">
    <property type="entry name" value="Cadherins"/>
    <property type="match status" value="2"/>
</dbReference>
<dbReference type="SUPFAM" id="SSF49899">
    <property type="entry name" value="Concanavalin A-like lectins/glucanases"/>
    <property type="match status" value="2"/>
</dbReference>
<dbReference type="GO" id="GO:0034332">
    <property type="term" value="P:adherens junction organization"/>
    <property type="evidence" value="ECO:0007669"/>
    <property type="project" value="TreeGrafter"/>
</dbReference>
<evidence type="ECO:0000256" key="9">
    <source>
        <dbReference type="PROSITE-ProRule" id="PRU00043"/>
    </source>
</evidence>
<accession>A0A4U5M0C7</accession>
<keyword evidence="3" id="KW-0732">Signal</keyword>
<dbReference type="SUPFAM" id="SSF49313">
    <property type="entry name" value="Cadherin-like"/>
    <property type="match status" value="2"/>
</dbReference>
<evidence type="ECO:0000256" key="3">
    <source>
        <dbReference type="ARBA" id="ARBA00022729"/>
    </source>
</evidence>
<dbReference type="InterPro" id="IPR056370">
    <property type="entry name" value="Shg-like_Ig-like"/>
</dbReference>
<dbReference type="PANTHER" id="PTHR24027">
    <property type="entry name" value="CADHERIN-23"/>
    <property type="match status" value="1"/>
</dbReference>
<keyword evidence="7 12" id="KW-0472">Membrane</keyword>
<dbReference type="Gene3D" id="2.10.25.10">
    <property type="entry name" value="Laminin"/>
    <property type="match status" value="1"/>
</dbReference>
<evidence type="ECO:0000256" key="6">
    <source>
        <dbReference type="ARBA" id="ARBA00022989"/>
    </source>
</evidence>
<dbReference type="GO" id="GO:0009887">
    <property type="term" value="P:animal organ morphogenesis"/>
    <property type="evidence" value="ECO:0007669"/>
    <property type="project" value="UniProtKB-ARBA"/>
</dbReference>
<dbReference type="InterPro" id="IPR002126">
    <property type="entry name" value="Cadherin-like_dom"/>
</dbReference>
<dbReference type="GO" id="GO:0007043">
    <property type="term" value="P:cell-cell junction assembly"/>
    <property type="evidence" value="ECO:0007669"/>
    <property type="project" value="TreeGrafter"/>
</dbReference>
<feature type="disulfide bond" evidence="10">
    <location>
        <begin position="739"/>
        <end position="748"/>
    </location>
</feature>
<dbReference type="SMART" id="SM00112">
    <property type="entry name" value="CA"/>
    <property type="match status" value="2"/>
</dbReference>
<comment type="caution">
    <text evidence="10">Lacks conserved residue(s) required for the propagation of feature annotation.</text>
</comment>
<feature type="domain" description="Cadherin" evidence="15">
    <location>
        <begin position="10"/>
        <end position="91"/>
    </location>
</feature>
<dbReference type="CDD" id="cd00110">
    <property type="entry name" value="LamG"/>
    <property type="match status" value="1"/>
</dbReference>
<proteinExistence type="predicted"/>
<name>A0A4U5M0C7_STECR</name>
<evidence type="ECO:0000256" key="12">
    <source>
        <dbReference type="SAM" id="Phobius"/>
    </source>
</evidence>
<dbReference type="InterPro" id="IPR039808">
    <property type="entry name" value="Cadherin"/>
</dbReference>
<dbReference type="InterPro" id="IPR013320">
    <property type="entry name" value="ConA-like_dom_sf"/>
</dbReference>
<dbReference type="Pfam" id="PF24811">
    <property type="entry name" value="Ig_Shg"/>
    <property type="match status" value="1"/>
</dbReference>
<evidence type="ECO:0000256" key="4">
    <source>
        <dbReference type="ARBA" id="ARBA00022737"/>
    </source>
</evidence>
<evidence type="ECO:0000259" key="14">
    <source>
        <dbReference type="PROSITE" id="PS50026"/>
    </source>
</evidence>
<dbReference type="InterPro" id="IPR054522">
    <property type="entry name" value="Hmr1_C"/>
</dbReference>
<dbReference type="PROSITE" id="PS00010">
    <property type="entry name" value="ASX_HYDROXYL"/>
    <property type="match status" value="1"/>
</dbReference>
<keyword evidence="8 10" id="KW-1015">Disulfide bond</keyword>
<dbReference type="SMART" id="SM00282">
    <property type="entry name" value="LamG"/>
    <property type="match status" value="1"/>
</dbReference>
<evidence type="ECO:0000259" key="13">
    <source>
        <dbReference type="PROSITE" id="PS50025"/>
    </source>
</evidence>